<proteinExistence type="predicted"/>
<dbReference type="EMBL" id="JAFJYH010000156">
    <property type="protein sequence ID" value="KAG4417404.1"/>
    <property type="molecule type" value="Genomic_DNA"/>
</dbReference>
<evidence type="ECO:0000256" key="1">
    <source>
        <dbReference type="SAM" id="MobiDB-lite"/>
    </source>
</evidence>
<keyword evidence="3" id="KW-1185">Reference proteome</keyword>
<dbReference type="AlphaFoldDB" id="A0A8H7WA85"/>
<evidence type="ECO:0000313" key="3">
    <source>
        <dbReference type="Proteomes" id="UP000664132"/>
    </source>
</evidence>
<dbReference type="Proteomes" id="UP000664132">
    <property type="component" value="Unassembled WGS sequence"/>
</dbReference>
<evidence type="ECO:0000313" key="2">
    <source>
        <dbReference type="EMBL" id="KAG4417404.1"/>
    </source>
</evidence>
<feature type="region of interest" description="Disordered" evidence="1">
    <location>
        <begin position="1"/>
        <end position="22"/>
    </location>
</feature>
<feature type="region of interest" description="Disordered" evidence="1">
    <location>
        <begin position="36"/>
        <end position="66"/>
    </location>
</feature>
<organism evidence="2 3">
    <name type="scientific">Cadophora malorum</name>
    <dbReference type="NCBI Taxonomy" id="108018"/>
    <lineage>
        <taxon>Eukaryota</taxon>
        <taxon>Fungi</taxon>
        <taxon>Dikarya</taxon>
        <taxon>Ascomycota</taxon>
        <taxon>Pezizomycotina</taxon>
        <taxon>Leotiomycetes</taxon>
        <taxon>Helotiales</taxon>
        <taxon>Ploettnerulaceae</taxon>
        <taxon>Cadophora</taxon>
    </lineage>
</organism>
<sequence>MADRSSKTLKRESSKRSVHSMKSLLPLKLLSPTLPQPDIWPSTSQDQRSTFGAIPSAQDSSRVKGKINNPLGLRLSLVAPGQSHRDTPIYNEPGSPLPGRAYYSDEDLCINCSSSALDCDDSCEFRDYNDAGNQERENEFDDEFARSPDAIDGADYRQRSHVSDALRSSGMSFQCSGETLVPSEAAWLSSSLPNSPESRLARRRSNLRVPLERNVESWLSHTASELGEDVLACATVISPIKAQVIEVNTTRLSYETLPPRTSSLNAPNSATLPVGRYSWASSDDSPPDTPRGEWEFDDSRSPCNESQWVFPNRRFDLAMNSPPMSPKIFPDPPAASRFSYSVMSAGIETDEDPNMASRWSFDTTMSEDKSNIDIITDLEDIVSGFPINMLVPDTPCISDIRLALNNTNPKSPSLDNSPRTQEFHFNFTNDRRSVANFSRPRKTNNLTSSRSTPMIRPTAWRTSYISSSTTIQPTTHLPTPDLSPLSRIFPNGSEYAQSGLYAHILAHLFLTSLPAPSPELGNLPRRRRDTPYWTTSHSGHPRMSNSYLYNNESKLQNRILNLKLRIRKCIFRLMNNMDSSICQANEDGRAELMLRAVEEVVRASEKLTSTSSQ</sequence>
<accession>A0A8H7WA85</accession>
<feature type="region of interest" description="Disordered" evidence="1">
    <location>
        <begin position="276"/>
        <end position="300"/>
    </location>
</feature>
<feature type="compositionally biased region" description="Basic and acidic residues" evidence="1">
    <location>
        <begin position="290"/>
        <end position="300"/>
    </location>
</feature>
<dbReference type="OrthoDB" id="3506470at2759"/>
<name>A0A8H7WA85_9HELO</name>
<protein>
    <submittedName>
        <fullName evidence="2">Uncharacterized protein</fullName>
    </submittedName>
</protein>
<gene>
    <name evidence="2" type="ORF">IFR04_009473</name>
</gene>
<feature type="compositionally biased region" description="Basic and acidic residues" evidence="1">
    <location>
        <begin position="1"/>
        <end position="15"/>
    </location>
</feature>
<reference evidence="2" key="1">
    <citation type="submission" date="2021-02" db="EMBL/GenBank/DDBJ databases">
        <title>Genome sequence Cadophora malorum strain M34.</title>
        <authorList>
            <person name="Stefanovic E."/>
            <person name="Vu D."/>
            <person name="Scully C."/>
            <person name="Dijksterhuis J."/>
            <person name="Roader J."/>
            <person name="Houbraken J."/>
        </authorList>
    </citation>
    <scope>NUCLEOTIDE SEQUENCE</scope>
    <source>
        <strain evidence="2">M34</strain>
    </source>
</reference>
<feature type="compositionally biased region" description="Polar residues" evidence="1">
    <location>
        <begin position="41"/>
        <end position="50"/>
    </location>
</feature>
<comment type="caution">
    <text evidence="2">The sequence shown here is derived from an EMBL/GenBank/DDBJ whole genome shotgun (WGS) entry which is preliminary data.</text>
</comment>